<reference evidence="1" key="1">
    <citation type="submission" date="2019-12" db="EMBL/GenBank/DDBJ databases">
        <authorList>
            <person name="Cremers G."/>
        </authorList>
    </citation>
    <scope>NUCLEOTIDE SEQUENCE</scope>
    <source>
        <strain evidence="1">Vvax</strain>
    </source>
</reference>
<evidence type="ECO:0000313" key="1">
    <source>
        <dbReference type="EMBL" id="CAA2108371.1"/>
    </source>
</evidence>
<organism evidence="1">
    <name type="scientific">Variovorax paradoxus</name>
    <dbReference type="NCBI Taxonomy" id="34073"/>
    <lineage>
        <taxon>Bacteria</taxon>
        <taxon>Pseudomonadati</taxon>
        <taxon>Pseudomonadota</taxon>
        <taxon>Betaproteobacteria</taxon>
        <taxon>Burkholderiales</taxon>
        <taxon>Comamonadaceae</taxon>
        <taxon>Variovorax</taxon>
    </lineage>
</organism>
<dbReference type="RefSeq" id="WP_339092391.1">
    <property type="nucleotide sequence ID" value="NZ_LR743507.1"/>
</dbReference>
<name>A0A679JHD6_VARPD</name>
<sequence length="67" mass="7313">MLSTVHKADILRKAGYDLPTIPASLDTHDMLPVIDALYADYVTARAARSLREAEEARRASAMRGAQA</sequence>
<protein>
    <submittedName>
        <fullName evidence="1">Uncharacterized protein</fullName>
    </submittedName>
</protein>
<accession>A0A679JHD6</accession>
<proteinExistence type="predicted"/>
<gene>
    <name evidence="1" type="ORF">VVAX_04886</name>
</gene>
<dbReference type="EMBL" id="LR743507">
    <property type="protein sequence ID" value="CAA2108371.1"/>
    <property type="molecule type" value="Genomic_DNA"/>
</dbReference>
<dbReference type="AlphaFoldDB" id="A0A679JHD6"/>